<dbReference type="Pfam" id="PF03658">
    <property type="entry name" value="Ub-RnfH"/>
    <property type="match status" value="1"/>
</dbReference>
<organism evidence="2">
    <name type="scientific">hydrothermal vent metagenome</name>
    <dbReference type="NCBI Taxonomy" id="652676"/>
    <lineage>
        <taxon>unclassified sequences</taxon>
        <taxon>metagenomes</taxon>
        <taxon>ecological metagenomes</taxon>
    </lineage>
</organism>
<dbReference type="InterPro" id="IPR005346">
    <property type="entry name" value="RnfH"/>
</dbReference>
<evidence type="ECO:0000256" key="1">
    <source>
        <dbReference type="ARBA" id="ARBA00010645"/>
    </source>
</evidence>
<dbReference type="InterPro" id="IPR016155">
    <property type="entry name" value="Mopterin_synth/thiamin_S_b"/>
</dbReference>
<protein>
    <submittedName>
        <fullName evidence="2">UPF0125 protein RatB</fullName>
    </submittedName>
</protein>
<reference evidence="2" key="1">
    <citation type="submission" date="2018-06" db="EMBL/GenBank/DDBJ databases">
        <authorList>
            <person name="Zhirakovskaya E."/>
        </authorList>
    </citation>
    <scope>NUCLEOTIDE SEQUENCE</scope>
</reference>
<gene>
    <name evidence="2" type="ORF">MNBD_GAMMA08-1188</name>
</gene>
<dbReference type="EMBL" id="UOFH01000176">
    <property type="protein sequence ID" value="VAW61225.1"/>
    <property type="molecule type" value="Genomic_DNA"/>
</dbReference>
<dbReference type="Gene3D" id="3.10.20.280">
    <property type="entry name" value="RnfH-like"/>
    <property type="match status" value="1"/>
</dbReference>
<dbReference type="HAMAP" id="MF_00460">
    <property type="entry name" value="UPF0125_RnfH"/>
    <property type="match status" value="1"/>
</dbReference>
<dbReference type="NCBIfam" id="NF002490">
    <property type="entry name" value="PRK01777.1"/>
    <property type="match status" value="1"/>
</dbReference>
<comment type="similarity">
    <text evidence="1">Belongs to the UPF0125 (RnfH) family.</text>
</comment>
<evidence type="ECO:0000313" key="2">
    <source>
        <dbReference type="EMBL" id="VAW61225.1"/>
    </source>
</evidence>
<sequence length="112" mass="12478">MSDFESAEQMTDPSEQISVEVAYALENEQLILELQVDPGTTLEQAVEQSGILQTYPDIDLGKNKLGIFGKLGKKTAEIKAGDRVEIYRPLIADPKEVRRKREAEGKRMKKGG</sequence>
<proteinExistence type="inferred from homology"/>
<name>A0A3B0WYW7_9ZZZZ</name>
<dbReference type="PANTHER" id="PTHR37483:SF1">
    <property type="entry name" value="UPF0125 PROTEIN RATB"/>
    <property type="match status" value="1"/>
</dbReference>
<dbReference type="AlphaFoldDB" id="A0A3B0WYW7"/>
<dbReference type="InterPro" id="IPR037021">
    <property type="entry name" value="RnfH_sf"/>
</dbReference>
<accession>A0A3B0WYW7</accession>
<dbReference type="SUPFAM" id="SSF54285">
    <property type="entry name" value="MoaD/ThiS"/>
    <property type="match status" value="1"/>
</dbReference>
<dbReference type="PANTHER" id="PTHR37483">
    <property type="entry name" value="UPF0125 PROTEIN RATB"/>
    <property type="match status" value="1"/>
</dbReference>